<reference evidence="2" key="1">
    <citation type="submission" date="2022-07" db="EMBL/GenBank/DDBJ databases">
        <title>Genome Sequence of Leucocoprinus birnbaumii.</title>
        <authorList>
            <person name="Buettner E."/>
        </authorList>
    </citation>
    <scope>NUCLEOTIDE SEQUENCE</scope>
    <source>
        <strain evidence="2">VT141</strain>
    </source>
</reference>
<gene>
    <name evidence="2" type="ORF">NP233_g11211</name>
</gene>
<comment type="caution">
    <text evidence="2">The sequence shown here is derived from an EMBL/GenBank/DDBJ whole genome shotgun (WGS) entry which is preliminary data.</text>
</comment>
<evidence type="ECO:0000256" key="1">
    <source>
        <dbReference type="SAM" id="MobiDB-lite"/>
    </source>
</evidence>
<organism evidence="2 3">
    <name type="scientific">Leucocoprinus birnbaumii</name>
    <dbReference type="NCBI Taxonomy" id="56174"/>
    <lineage>
        <taxon>Eukaryota</taxon>
        <taxon>Fungi</taxon>
        <taxon>Dikarya</taxon>
        <taxon>Basidiomycota</taxon>
        <taxon>Agaricomycotina</taxon>
        <taxon>Agaricomycetes</taxon>
        <taxon>Agaricomycetidae</taxon>
        <taxon>Agaricales</taxon>
        <taxon>Agaricineae</taxon>
        <taxon>Agaricaceae</taxon>
        <taxon>Leucocoprinus</taxon>
    </lineage>
</organism>
<protein>
    <submittedName>
        <fullName evidence="2">Uncharacterized protein</fullName>
    </submittedName>
</protein>
<sequence>MMDPSGEFACVVCYLEENQDPKVFYIKQNDGWLSFLDDEDFIRASRFPETKFDIFHNQTGEFMELGPDSVEWRFPSEKYSFFLLKKQSLTEDQCPKVDSCIVPEGGGRGKKRQYSEMIEMDAKIPAVNINVRVIIQGAESSVELGHTERRRKRSKRSKKSNRCRNHLGTGTYNDPINVDAI</sequence>
<feature type="compositionally biased region" description="Basic residues" evidence="1">
    <location>
        <begin position="148"/>
        <end position="165"/>
    </location>
</feature>
<dbReference type="AlphaFoldDB" id="A0AAD5VGZ1"/>
<dbReference type="Proteomes" id="UP001213000">
    <property type="component" value="Unassembled WGS sequence"/>
</dbReference>
<keyword evidence="3" id="KW-1185">Reference proteome</keyword>
<evidence type="ECO:0000313" key="2">
    <source>
        <dbReference type="EMBL" id="KAJ3559652.1"/>
    </source>
</evidence>
<name>A0AAD5VGZ1_9AGAR</name>
<dbReference type="EMBL" id="JANIEX010001288">
    <property type="protein sequence ID" value="KAJ3559652.1"/>
    <property type="molecule type" value="Genomic_DNA"/>
</dbReference>
<proteinExistence type="predicted"/>
<accession>A0AAD5VGZ1</accession>
<feature type="region of interest" description="Disordered" evidence="1">
    <location>
        <begin position="144"/>
        <end position="181"/>
    </location>
</feature>
<evidence type="ECO:0000313" key="3">
    <source>
        <dbReference type="Proteomes" id="UP001213000"/>
    </source>
</evidence>